<dbReference type="Proteomes" id="UP000078532">
    <property type="component" value="Unassembled WGS sequence"/>
</dbReference>
<evidence type="ECO:0000313" key="2">
    <source>
        <dbReference type="Proteomes" id="UP000078532"/>
    </source>
</evidence>
<name>A0A1B7LDN7_9FIRM</name>
<reference evidence="1 2" key="1">
    <citation type="submission" date="2016-04" db="EMBL/GenBank/DDBJ databases">
        <authorList>
            <person name="Evans L.H."/>
            <person name="Alamgir A."/>
            <person name="Owens N."/>
            <person name="Weber N.D."/>
            <person name="Virtaneva K."/>
            <person name="Barbian K."/>
            <person name="Babar A."/>
            <person name="Rosenke K."/>
        </authorList>
    </citation>
    <scope>NUCLEOTIDE SEQUENCE [LARGE SCALE GENOMIC DNA]</scope>
    <source>
        <strain evidence="1 2">LMa1</strain>
    </source>
</reference>
<proteinExistence type="predicted"/>
<dbReference type="OrthoDB" id="1550501at2"/>
<sequence>MNGTVVNCLKCRPATVAGEIKTGSKCFQLFYPWDACFDYFFMGSQSSTALNQSGNVAEPGTLHETEFIRPFTRAAAGDEPVQVYLAGDIWVDDDGLPGWRDVLQSIQLGGERGYGWGRMDLAVALVEEKLLKEHTPNELPGSEKDDNGPEIVLTRDERIPAHVRASVGMEKLLQGHLEPLTGWERNNSGRGNAWRVSEPVITFAPGAVVKGERVVLGIDREYGVWFVEHGE</sequence>
<dbReference type="RefSeq" id="WP_066668922.1">
    <property type="nucleotide sequence ID" value="NZ_LYVF01000166.1"/>
</dbReference>
<evidence type="ECO:0000313" key="1">
    <source>
        <dbReference type="EMBL" id="OAT81210.1"/>
    </source>
</evidence>
<dbReference type="AlphaFoldDB" id="A0A1B7LDN7"/>
<dbReference type="STRING" id="1838280.A6M21_11360"/>
<accession>A0A1B7LDN7</accession>
<gene>
    <name evidence="1" type="ORF">A6M21_11360</name>
</gene>
<protein>
    <submittedName>
        <fullName evidence="1">Uncharacterized protein</fullName>
    </submittedName>
</protein>
<keyword evidence="2" id="KW-1185">Reference proteome</keyword>
<organism evidence="1 2">
    <name type="scientific">Desulfotomaculum copahuensis</name>
    <dbReference type="NCBI Taxonomy" id="1838280"/>
    <lineage>
        <taxon>Bacteria</taxon>
        <taxon>Bacillati</taxon>
        <taxon>Bacillota</taxon>
        <taxon>Clostridia</taxon>
        <taxon>Eubacteriales</taxon>
        <taxon>Desulfotomaculaceae</taxon>
        <taxon>Desulfotomaculum</taxon>
    </lineage>
</organism>
<comment type="caution">
    <text evidence="1">The sequence shown here is derived from an EMBL/GenBank/DDBJ whole genome shotgun (WGS) entry which is preliminary data.</text>
</comment>
<dbReference type="EMBL" id="LYVF01000166">
    <property type="protein sequence ID" value="OAT81210.1"/>
    <property type="molecule type" value="Genomic_DNA"/>
</dbReference>